<dbReference type="EC" id="1.1.1.195" evidence="4"/>
<name>M8A8N4_TRIUA</name>
<evidence type="ECO:0000256" key="13">
    <source>
        <dbReference type="ARBA" id="ARBA00049311"/>
    </source>
</evidence>
<keyword evidence="7 15" id="KW-0862">Zinc</keyword>
<proteinExistence type="inferred from homology"/>
<dbReference type="eggNOG" id="KOG0023">
    <property type="taxonomic scope" value="Eukaryota"/>
</dbReference>
<comment type="catalytic activity">
    <reaction evidence="12">
        <text>(E)-caffeyl alcohol + NADP(+) = (E)-caffeyl aldehyde + NADPH + H(+)</text>
        <dbReference type="Rhea" id="RHEA:45728"/>
        <dbReference type="ChEBI" id="CHEBI:15378"/>
        <dbReference type="ChEBI" id="CHEBI:28323"/>
        <dbReference type="ChEBI" id="CHEBI:31334"/>
        <dbReference type="ChEBI" id="CHEBI:57783"/>
        <dbReference type="ChEBI" id="CHEBI:58349"/>
    </reaction>
    <physiologicalReaction direction="right-to-left" evidence="12">
        <dbReference type="Rhea" id="RHEA:45730"/>
    </physiologicalReaction>
</comment>
<dbReference type="InterPro" id="IPR020843">
    <property type="entry name" value="ER"/>
</dbReference>
<dbReference type="SUPFAM" id="SSF51735">
    <property type="entry name" value="NAD(P)-binding Rossmann-fold domains"/>
    <property type="match status" value="1"/>
</dbReference>
<organism evidence="17">
    <name type="scientific">Triticum urartu</name>
    <name type="common">Red wild einkorn</name>
    <name type="synonym">Crithodium urartu</name>
    <dbReference type="NCBI Taxonomy" id="4572"/>
    <lineage>
        <taxon>Eukaryota</taxon>
        <taxon>Viridiplantae</taxon>
        <taxon>Streptophyta</taxon>
        <taxon>Embryophyta</taxon>
        <taxon>Tracheophyta</taxon>
        <taxon>Spermatophyta</taxon>
        <taxon>Magnoliopsida</taxon>
        <taxon>Liliopsida</taxon>
        <taxon>Poales</taxon>
        <taxon>Poaceae</taxon>
        <taxon>BOP clade</taxon>
        <taxon>Pooideae</taxon>
        <taxon>Triticodae</taxon>
        <taxon>Triticeae</taxon>
        <taxon>Triticinae</taxon>
        <taxon>Triticum</taxon>
    </lineage>
</organism>
<comment type="catalytic activity">
    <reaction evidence="10">
        <text>(E)-4-coumaroyl alcohol + NADP(+) = (E)-4-coumaraldehyde + NADPH + H(+)</text>
        <dbReference type="Rhea" id="RHEA:45724"/>
        <dbReference type="ChEBI" id="CHEBI:15378"/>
        <dbReference type="ChEBI" id="CHEBI:28353"/>
        <dbReference type="ChEBI" id="CHEBI:57783"/>
        <dbReference type="ChEBI" id="CHEBI:58349"/>
        <dbReference type="ChEBI" id="CHEBI:64555"/>
        <dbReference type="EC" id="1.1.1.195"/>
    </reaction>
    <physiologicalReaction direction="right-to-left" evidence="10">
        <dbReference type="Rhea" id="RHEA:45726"/>
    </physiologicalReaction>
</comment>
<evidence type="ECO:0000256" key="11">
    <source>
        <dbReference type="ARBA" id="ARBA00048379"/>
    </source>
</evidence>
<dbReference type="GO" id="GO:0008270">
    <property type="term" value="F:zinc ion binding"/>
    <property type="evidence" value="ECO:0007669"/>
    <property type="project" value="InterPro"/>
</dbReference>
<dbReference type="InterPro" id="IPR011032">
    <property type="entry name" value="GroES-like_sf"/>
</dbReference>
<dbReference type="Pfam" id="PF00107">
    <property type="entry name" value="ADH_zinc_N"/>
    <property type="match status" value="1"/>
</dbReference>
<dbReference type="OMA" id="AIMWARA"/>
<dbReference type="FunFam" id="3.40.50.720:FF:000022">
    <property type="entry name" value="Cinnamyl alcohol dehydrogenase"/>
    <property type="match status" value="1"/>
</dbReference>
<protein>
    <recommendedName>
        <fullName evidence="4">cinnamyl-alcohol dehydrogenase</fullName>
        <ecNumber evidence="4">1.1.1.195</ecNumber>
    </recommendedName>
</protein>
<dbReference type="CDD" id="cd05283">
    <property type="entry name" value="CAD1"/>
    <property type="match status" value="1"/>
</dbReference>
<comment type="pathway">
    <text evidence="2">Aromatic compound metabolism; phenylpropanoid biosynthesis.</text>
</comment>
<comment type="cofactor">
    <cofactor evidence="1 15">
        <name>Zn(2+)</name>
        <dbReference type="ChEBI" id="CHEBI:29105"/>
    </cofactor>
</comment>
<evidence type="ECO:0000256" key="5">
    <source>
        <dbReference type="ARBA" id="ARBA00022723"/>
    </source>
</evidence>
<dbReference type="AlphaFoldDB" id="M8A8N4"/>
<evidence type="ECO:0000256" key="4">
    <source>
        <dbReference type="ARBA" id="ARBA00013171"/>
    </source>
</evidence>
<evidence type="ECO:0000256" key="12">
    <source>
        <dbReference type="ARBA" id="ARBA00049226"/>
    </source>
</evidence>
<evidence type="ECO:0000256" key="1">
    <source>
        <dbReference type="ARBA" id="ARBA00001947"/>
    </source>
</evidence>
<evidence type="ECO:0000256" key="6">
    <source>
        <dbReference type="ARBA" id="ARBA00022733"/>
    </source>
</evidence>
<evidence type="ECO:0000256" key="10">
    <source>
        <dbReference type="ARBA" id="ARBA00047329"/>
    </source>
</evidence>
<gene>
    <name evidence="17" type="ORF">TRIUR3_20864</name>
</gene>
<evidence type="ECO:0000313" key="17">
    <source>
        <dbReference type="EMBL" id="EMS68862.1"/>
    </source>
</evidence>
<evidence type="ECO:0000256" key="15">
    <source>
        <dbReference type="RuleBase" id="RU361277"/>
    </source>
</evidence>
<comment type="catalytic activity">
    <reaction evidence="14">
        <text>(E)-cinnamyl alcohol + NADP(+) = (E)-cinnamaldehyde + NADPH + H(+)</text>
        <dbReference type="Rhea" id="RHEA:10392"/>
        <dbReference type="ChEBI" id="CHEBI:15378"/>
        <dbReference type="ChEBI" id="CHEBI:16731"/>
        <dbReference type="ChEBI" id="CHEBI:33227"/>
        <dbReference type="ChEBI" id="CHEBI:57783"/>
        <dbReference type="ChEBI" id="CHEBI:58349"/>
        <dbReference type="EC" id="1.1.1.195"/>
    </reaction>
    <physiologicalReaction direction="right-to-left" evidence="14">
        <dbReference type="Rhea" id="RHEA:10394"/>
    </physiologicalReaction>
</comment>
<keyword evidence="8" id="KW-0521">NADP</keyword>
<evidence type="ECO:0000256" key="2">
    <source>
        <dbReference type="ARBA" id="ARBA00004928"/>
    </source>
</evidence>
<evidence type="ECO:0000256" key="14">
    <source>
        <dbReference type="ARBA" id="ARBA00049332"/>
    </source>
</evidence>
<dbReference type="EMBL" id="KD000984">
    <property type="protein sequence ID" value="EMS68862.1"/>
    <property type="molecule type" value="Genomic_DNA"/>
</dbReference>
<keyword evidence="5 15" id="KW-0479">Metal-binding</keyword>
<dbReference type="PANTHER" id="PTHR42683">
    <property type="entry name" value="ALDEHYDE REDUCTASE"/>
    <property type="match status" value="1"/>
</dbReference>
<comment type="catalytic activity">
    <reaction evidence="13">
        <text>(E)-coniferol + NADP(+) = (E)-coniferaldehyde + NADPH + H(+)</text>
        <dbReference type="Rhea" id="RHEA:22444"/>
        <dbReference type="ChEBI" id="CHEBI:15378"/>
        <dbReference type="ChEBI" id="CHEBI:16547"/>
        <dbReference type="ChEBI" id="CHEBI:17745"/>
        <dbReference type="ChEBI" id="CHEBI:57783"/>
        <dbReference type="ChEBI" id="CHEBI:58349"/>
        <dbReference type="EC" id="1.1.1.195"/>
    </reaction>
    <physiologicalReaction direction="right-to-left" evidence="13">
        <dbReference type="Rhea" id="RHEA:22446"/>
    </physiologicalReaction>
</comment>
<accession>M8A8N4</accession>
<dbReference type="GO" id="GO:0045551">
    <property type="term" value="F:cinnamyl-alcohol dehydrogenase activity"/>
    <property type="evidence" value="ECO:0007669"/>
    <property type="project" value="UniProtKB-EC"/>
</dbReference>
<dbReference type="PROSITE" id="PS00059">
    <property type="entry name" value="ADH_ZINC"/>
    <property type="match status" value="1"/>
</dbReference>
<dbReference type="Gene3D" id="3.40.50.720">
    <property type="entry name" value="NAD(P)-binding Rossmann-like Domain"/>
    <property type="match status" value="1"/>
</dbReference>
<evidence type="ECO:0000259" key="16">
    <source>
        <dbReference type="SMART" id="SM00829"/>
    </source>
</evidence>
<dbReference type="InterPro" id="IPR013154">
    <property type="entry name" value="ADH-like_N"/>
</dbReference>
<reference evidence="17" key="1">
    <citation type="journal article" date="2013" name="Nature">
        <title>Draft genome of the wheat A-genome progenitor Triticum urartu.</title>
        <authorList>
            <person name="Ling H.Q."/>
            <person name="Zhao S."/>
            <person name="Liu D."/>
            <person name="Wang J."/>
            <person name="Sun H."/>
            <person name="Zhang C."/>
            <person name="Fan H."/>
            <person name="Li D."/>
            <person name="Dong L."/>
            <person name="Tao Y."/>
            <person name="Gao C."/>
            <person name="Wu H."/>
            <person name="Li Y."/>
            <person name="Cui Y."/>
            <person name="Guo X."/>
            <person name="Zheng S."/>
            <person name="Wang B."/>
            <person name="Yu K."/>
            <person name="Liang Q."/>
            <person name="Yang W."/>
            <person name="Lou X."/>
            <person name="Chen J."/>
            <person name="Feng M."/>
            <person name="Jian J."/>
            <person name="Zhang X."/>
            <person name="Luo G."/>
            <person name="Jiang Y."/>
            <person name="Liu J."/>
            <person name="Wang Z."/>
            <person name="Sha Y."/>
            <person name="Zhang B."/>
            <person name="Wu H."/>
            <person name="Tang D."/>
            <person name="Shen Q."/>
            <person name="Xue P."/>
            <person name="Zou S."/>
            <person name="Wang X."/>
            <person name="Liu X."/>
            <person name="Wang F."/>
            <person name="Yang Y."/>
            <person name="An X."/>
            <person name="Dong Z."/>
            <person name="Zhang K."/>
            <person name="Zhang X."/>
            <person name="Luo M.C."/>
            <person name="Dvorak J."/>
            <person name="Tong Y."/>
            <person name="Wang J."/>
            <person name="Yang H."/>
            <person name="Li Z."/>
            <person name="Wang D."/>
            <person name="Zhang A."/>
            <person name="Wang J."/>
        </authorList>
    </citation>
    <scope>NUCLEOTIDE SEQUENCE</scope>
</reference>
<dbReference type="SUPFAM" id="SSF50129">
    <property type="entry name" value="GroES-like"/>
    <property type="match status" value="1"/>
</dbReference>
<dbReference type="InterPro" id="IPR047109">
    <property type="entry name" value="CAD-like"/>
</dbReference>
<keyword evidence="6" id="KW-0438">Lignin biosynthesis</keyword>
<dbReference type="STRING" id="4572.M8A8N4"/>
<evidence type="ECO:0000256" key="9">
    <source>
        <dbReference type="ARBA" id="ARBA00023002"/>
    </source>
</evidence>
<comment type="similarity">
    <text evidence="15">Belongs to the zinc-containing alcohol dehydrogenase family.</text>
</comment>
<evidence type="ECO:0000256" key="7">
    <source>
        <dbReference type="ARBA" id="ARBA00022833"/>
    </source>
</evidence>
<comment type="catalytic activity">
    <reaction evidence="11">
        <text>(E)-sinapyl alcohol + NADP(+) = (E)-sinapaldehyde + NADPH + H(+)</text>
        <dbReference type="Rhea" id="RHEA:45704"/>
        <dbReference type="ChEBI" id="CHEBI:15378"/>
        <dbReference type="ChEBI" id="CHEBI:27949"/>
        <dbReference type="ChEBI" id="CHEBI:57783"/>
        <dbReference type="ChEBI" id="CHEBI:58349"/>
        <dbReference type="ChEBI" id="CHEBI:64557"/>
        <dbReference type="EC" id="1.1.1.195"/>
    </reaction>
    <physiologicalReaction direction="right-to-left" evidence="11">
        <dbReference type="Rhea" id="RHEA:45706"/>
    </physiologicalReaction>
</comment>
<dbReference type="Pfam" id="PF08240">
    <property type="entry name" value="ADH_N"/>
    <property type="match status" value="1"/>
</dbReference>
<feature type="domain" description="Enoyl reductase (ER)" evidence="16">
    <location>
        <begin position="74"/>
        <end position="404"/>
    </location>
</feature>
<dbReference type="InterPro" id="IPR002328">
    <property type="entry name" value="ADH_Zn_CS"/>
</dbReference>
<keyword evidence="9" id="KW-0560">Oxidoreductase</keyword>
<comment type="subunit">
    <text evidence="3">Homodimer.</text>
</comment>
<dbReference type="GO" id="GO:0009809">
    <property type="term" value="P:lignin biosynthetic process"/>
    <property type="evidence" value="ECO:0007669"/>
    <property type="project" value="UniProtKB-KW"/>
</dbReference>
<dbReference type="Gene3D" id="3.90.180.10">
    <property type="entry name" value="Medium-chain alcohol dehydrogenases, catalytic domain"/>
    <property type="match status" value="1"/>
</dbReference>
<dbReference type="InterPro" id="IPR013149">
    <property type="entry name" value="ADH-like_C"/>
</dbReference>
<sequence length="415" mass="43540">MARRRCRLRWTRRSSSVKSRGRGARSCARWLDTLGKFISRRGLRRRHAAASCARAASSAVSKEPAFPVPAAKVGLGLGLGVDYVSMALKDDDVTIKVLFCGICHTDLHIAKNEWGNALYPVVPGHEIVGVVTDAGPGVKNFKAGDTVGVGYFVDSCRSCVSCGSGHENHCPTLVLTSNAVDYDGATTQGGFSDVLVVDQGYVVRVPEGLPLDGAAPLLCAGVTVYSPMMEFGLNAPGKHLGVVGLGGLGHMAVKFGKAFGMTVTVISSSPRKREEAVERLGADAFLVSQDPEQMKAAAGTMDGIIDTVSAGHPIVPLLELLKPRGQLVVVGAPSTPLELPAYAIIGGGKRVAGNLVGSIGSCQAMLDFAGKHGITADVEVVKMDYVNTAVERLERNDVRYRFVIDVAGSQLGAAA</sequence>
<dbReference type="InterPro" id="IPR036291">
    <property type="entry name" value="NAD(P)-bd_dom_sf"/>
</dbReference>
<evidence type="ECO:0000256" key="3">
    <source>
        <dbReference type="ARBA" id="ARBA00011738"/>
    </source>
</evidence>
<evidence type="ECO:0000256" key="8">
    <source>
        <dbReference type="ARBA" id="ARBA00022857"/>
    </source>
</evidence>
<dbReference type="FunFam" id="3.90.180.10:FF:000100">
    <property type="entry name" value="Putative cinnamyl alcohol dehydrogenase 6"/>
    <property type="match status" value="1"/>
</dbReference>
<dbReference type="SMART" id="SM00829">
    <property type="entry name" value="PKS_ER"/>
    <property type="match status" value="1"/>
</dbReference>